<dbReference type="Proteomes" id="UP001165064">
    <property type="component" value="Unassembled WGS sequence"/>
</dbReference>
<proteinExistence type="predicted"/>
<evidence type="ECO:0000313" key="2">
    <source>
        <dbReference type="Proteomes" id="UP001165064"/>
    </source>
</evidence>
<gene>
    <name evidence="1" type="ORF">Amon02_001073600</name>
</gene>
<accession>A0ACB5U147</accession>
<reference evidence="1" key="1">
    <citation type="submission" date="2023-04" db="EMBL/GenBank/DDBJ databases">
        <title>Ambrosiozyma monospora NBRC 10751.</title>
        <authorList>
            <person name="Ichikawa N."/>
            <person name="Sato H."/>
            <person name="Tonouchi N."/>
        </authorList>
    </citation>
    <scope>NUCLEOTIDE SEQUENCE</scope>
    <source>
        <strain evidence="1">NBRC 10751</strain>
    </source>
</reference>
<dbReference type="EMBL" id="BSXS01011023">
    <property type="protein sequence ID" value="GME99508.1"/>
    <property type="molecule type" value="Genomic_DNA"/>
</dbReference>
<comment type="caution">
    <text evidence="1">The sequence shown here is derived from an EMBL/GenBank/DDBJ whole genome shotgun (WGS) entry which is preliminary data.</text>
</comment>
<protein>
    <submittedName>
        <fullName evidence="1">Unnamed protein product</fullName>
    </submittedName>
</protein>
<evidence type="ECO:0000313" key="1">
    <source>
        <dbReference type="EMBL" id="GME99508.1"/>
    </source>
</evidence>
<sequence>MAESEFYSFTPTDIEGQPFPFKNLKGKVVLIVNTASRCGFTKQYKELQQLYSKYSDQGLEIIAFPCNQFGGQEPGTNTDIVEFCTSKYDVQFPIMEKCDVNGVNESPIFTWLKDGKTGFFGLKVIKWNFEKFLIDKQGNVIQRYASIKTPMKISGDIEVLLNQ</sequence>
<name>A0ACB5U147_AMBMO</name>
<keyword evidence="2" id="KW-1185">Reference proteome</keyword>
<organism evidence="1 2">
    <name type="scientific">Ambrosiozyma monospora</name>
    <name type="common">Yeast</name>
    <name type="synonym">Endomycopsis monosporus</name>
    <dbReference type="NCBI Taxonomy" id="43982"/>
    <lineage>
        <taxon>Eukaryota</taxon>
        <taxon>Fungi</taxon>
        <taxon>Dikarya</taxon>
        <taxon>Ascomycota</taxon>
        <taxon>Saccharomycotina</taxon>
        <taxon>Pichiomycetes</taxon>
        <taxon>Pichiales</taxon>
        <taxon>Pichiaceae</taxon>
        <taxon>Ambrosiozyma</taxon>
    </lineage>
</organism>